<evidence type="ECO:0000256" key="4">
    <source>
        <dbReference type="ARBA" id="ARBA00022490"/>
    </source>
</evidence>
<protein>
    <recommendedName>
        <fullName evidence="8">mRNA decay factor PAT1 domain-containing protein</fullName>
    </recommendedName>
</protein>
<dbReference type="EMBL" id="PZQS01000006">
    <property type="protein sequence ID" value="PVD28888.1"/>
    <property type="molecule type" value="Genomic_DNA"/>
</dbReference>
<dbReference type="GO" id="GO:0033962">
    <property type="term" value="P:P-body assembly"/>
    <property type="evidence" value="ECO:0007669"/>
    <property type="project" value="TreeGrafter"/>
</dbReference>
<name>A0A2T7P644_POMCA</name>
<dbReference type="GO" id="GO:0003723">
    <property type="term" value="F:RNA binding"/>
    <property type="evidence" value="ECO:0007669"/>
    <property type="project" value="UniProtKB-KW"/>
</dbReference>
<evidence type="ECO:0000256" key="1">
    <source>
        <dbReference type="ARBA" id="ARBA00004123"/>
    </source>
</evidence>
<keyword evidence="6" id="KW-0539">Nucleus</keyword>
<comment type="caution">
    <text evidence="9">The sequence shown here is derived from an EMBL/GenBank/DDBJ whole genome shotgun (WGS) entry which is preliminary data.</text>
</comment>
<evidence type="ECO:0000256" key="7">
    <source>
        <dbReference type="SAM" id="MobiDB-lite"/>
    </source>
</evidence>
<dbReference type="InterPro" id="IPR039900">
    <property type="entry name" value="Pat1-like"/>
</dbReference>
<dbReference type="OMA" id="QAPMFRA"/>
<dbReference type="AlphaFoldDB" id="A0A2T7P644"/>
<comment type="subcellular location">
    <subcellularLocation>
        <location evidence="2">Cytoplasm</location>
        <location evidence="2">P-body</location>
    </subcellularLocation>
    <subcellularLocation>
        <location evidence="1">Nucleus</location>
    </subcellularLocation>
</comment>
<dbReference type="GO" id="GO:0000290">
    <property type="term" value="P:deadenylation-dependent decapping of nuclear-transcribed mRNA"/>
    <property type="evidence" value="ECO:0007669"/>
    <property type="project" value="InterPro"/>
</dbReference>
<dbReference type="OrthoDB" id="74835at2759"/>
<organism evidence="9 10">
    <name type="scientific">Pomacea canaliculata</name>
    <name type="common">Golden apple snail</name>
    <dbReference type="NCBI Taxonomy" id="400727"/>
    <lineage>
        <taxon>Eukaryota</taxon>
        <taxon>Metazoa</taxon>
        <taxon>Spiralia</taxon>
        <taxon>Lophotrochozoa</taxon>
        <taxon>Mollusca</taxon>
        <taxon>Gastropoda</taxon>
        <taxon>Caenogastropoda</taxon>
        <taxon>Architaenioglossa</taxon>
        <taxon>Ampullarioidea</taxon>
        <taxon>Ampullariidae</taxon>
        <taxon>Pomacea</taxon>
    </lineage>
</organism>
<evidence type="ECO:0000313" key="10">
    <source>
        <dbReference type="Proteomes" id="UP000245119"/>
    </source>
</evidence>
<reference evidence="9 10" key="1">
    <citation type="submission" date="2018-04" db="EMBL/GenBank/DDBJ databases">
        <title>The genome of golden apple snail Pomacea canaliculata provides insight into stress tolerance and invasive adaptation.</title>
        <authorList>
            <person name="Liu C."/>
            <person name="Liu B."/>
            <person name="Ren Y."/>
            <person name="Zhang Y."/>
            <person name="Wang H."/>
            <person name="Li S."/>
            <person name="Jiang F."/>
            <person name="Yin L."/>
            <person name="Zhang G."/>
            <person name="Qian W."/>
            <person name="Fan W."/>
        </authorList>
    </citation>
    <scope>NUCLEOTIDE SEQUENCE [LARGE SCALE GENOMIC DNA]</scope>
    <source>
        <strain evidence="9">SZHN2017</strain>
        <tissue evidence="9">Muscle</tissue>
    </source>
</reference>
<evidence type="ECO:0000256" key="5">
    <source>
        <dbReference type="ARBA" id="ARBA00022884"/>
    </source>
</evidence>
<evidence type="ECO:0000256" key="2">
    <source>
        <dbReference type="ARBA" id="ARBA00004201"/>
    </source>
</evidence>
<feature type="compositionally biased region" description="Acidic residues" evidence="7">
    <location>
        <begin position="31"/>
        <end position="41"/>
    </location>
</feature>
<sequence length="898" mass="99403">MASTLNVKPDSAFSALGAGTVDAFDNELQEAPEEEDFDGFNDETFGASCPGEDFNWEQEHERLAEEEENETTEFHHRDHTKDSGYGNAERSYRSQEEYHIEESISRLIVEDEDEESLPVRIRSRPIPAIKGQPHLEQLFGPSSPPALYDTEHLASPGRNIWGSPAHEDIFHKPTDALQKLFQSAKAVRRGESPVPILPHPLPPQSPAALPQAHTLEEIERLMLARGKKPQVITAEELERKLRGDSTPGNQAASTPHVVGPLPQFPLHPLPQLRPGLLPASLLLNDQRSPFPVSVPVTPIGHAVQPTTPSSKAGILPLSQQKQMANGRSSPIPIMTPKAMPPGSMLAGSPQLASGRHTSTPTPPPGMVSLFQPPPTARLVSPYNRPVTPVNNGISPATLGSRRLGLPPNVIPPLQRGPVPSSPVGTPPGGRLSAHGIPDISSRSKPPIGDWRHDGSRHETGVTLGNRTNQSQSDKNRAYRTNYQRPPPWQQHHQHQDMQQAQGEEDEYAGLMTKREKDWIIKIQLLQLNTDNPYLDDYYFTYYTLRKKMRERFSGGGDADLHLEPTLLIPNLSKIETKAYTPAHFEGSLGRLTTASVHNPRQIIDVARGSSPLEDTSKKNVSKELRKFRQLLMDIEKGYTLLLDIDDIEKKVLALPEESRIPLFLERHEKIGQLYQYFTSDESIEQHTQILGVRKGRKLLARVLPLFSKNQAHVALCILFHHMYNLVKKDVADEGLSLMTRSVCSALEGSDLDALVRLVDVLKGEKWSQSGSYLDPLFTNQFGAAVLCSLLQQGEKVYCNTSPVDMDNQLQTEWSKFVEEFADGLKEISLKDLAPPSFALPLVTPHLTRLLNAQVLVQIEDKVQRLTTPSTANASLASFAITSISVVDSSSTISNLTNS</sequence>
<evidence type="ECO:0000259" key="8">
    <source>
        <dbReference type="Pfam" id="PF09770"/>
    </source>
</evidence>
<evidence type="ECO:0000256" key="6">
    <source>
        <dbReference type="ARBA" id="ARBA00023242"/>
    </source>
</evidence>
<dbReference type="InterPro" id="IPR019167">
    <property type="entry name" value="PAT1_dom"/>
</dbReference>
<dbReference type="PANTHER" id="PTHR21551">
    <property type="entry name" value="TOPOISOMERASE II-ASSOCIATED PROTEIN PAT1"/>
    <property type="match status" value="1"/>
</dbReference>
<feature type="compositionally biased region" description="Basic and acidic residues" evidence="7">
    <location>
        <begin position="72"/>
        <end position="82"/>
    </location>
</feature>
<dbReference type="GO" id="GO:0005634">
    <property type="term" value="C:nucleus"/>
    <property type="evidence" value="ECO:0007669"/>
    <property type="project" value="UniProtKB-SubCell"/>
</dbReference>
<feature type="compositionally biased region" description="Polar residues" evidence="7">
    <location>
        <begin position="462"/>
        <end position="482"/>
    </location>
</feature>
<evidence type="ECO:0000256" key="3">
    <source>
        <dbReference type="ARBA" id="ARBA00009138"/>
    </source>
</evidence>
<keyword evidence="10" id="KW-1185">Reference proteome</keyword>
<evidence type="ECO:0000313" key="9">
    <source>
        <dbReference type="EMBL" id="PVD28888.1"/>
    </source>
</evidence>
<dbReference type="STRING" id="400727.A0A2T7P644"/>
<keyword evidence="5" id="KW-0694">RNA-binding</keyword>
<feature type="region of interest" description="Disordered" evidence="7">
    <location>
        <begin position="340"/>
        <end position="362"/>
    </location>
</feature>
<dbReference type="Pfam" id="PF09770">
    <property type="entry name" value="PAT1"/>
    <property type="match status" value="1"/>
</dbReference>
<feature type="region of interest" description="Disordered" evidence="7">
    <location>
        <begin position="31"/>
        <end position="97"/>
    </location>
</feature>
<gene>
    <name evidence="9" type="ORF">C0Q70_11483</name>
</gene>
<dbReference type="Proteomes" id="UP000245119">
    <property type="component" value="Linkage Group LG6"/>
</dbReference>
<dbReference type="PANTHER" id="PTHR21551:SF0">
    <property type="entry name" value="PROTEIN ASSOCIATED WITH TOPO II RELATED-1, ISOFORM A"/>
    <property type="match status" value="1"/>
</dbReference>
<feature type="region of interest" description="Disordered" evidence="7">
    <location>
        <begin position="406"/>
        <end position="504"/>
    </location>
</feature>
<proteinExistence type="inferred from homology"/>
<feature type="compositionally biased region" description="Basic and acidic residues" evidence="7">
    <location>
        <begin position="449"/>
        <end position="459"/>
    </location>
</feature>
<feature type="domain" description="mRNA decay factor PAT1" evidence="8">
    <location>
        <begin position="584"/>
        <end position="729"/>
    </location>
</feature>
<keyword evidence="4" id="KW-0963">Cytoplasm</keyword>
<accession>A0A2T7P644</accession>
<dbReference type="GO" id="GO:0000932">
    <property type="term" value="C:P-body"/>
    <property type="evidence" value="ECO:0007669"/>
    <property type="project" value="UniProtKB-SubCell"/>
</dbReference>
<comment type="similarity">
    <text evidence="3">Belongs to the PAT1 family.</text>
</comment>